<organism evidence="1 2">
    <name type="scientific">Cichorium intybus</name>
    <name type="common">Chicory</name>
    <dbReference type="NCBI Taxonomy" id="13427"/>
    <lineage>
        <taxon>Eukaryota</taxon>
        <taxon>Viridiplantae</taxon>
        <taxon>Streptophyta</taxon>
        <taxon>Embryophyta</taxon>
        <taxon>Tracheophyta</taxon>
        <taxon>Spermatophyta</taxon>
        <taxon>Magnoliopsida</taxon>
        <taxon>eudicotyledons</taxon>
        <taxon>Gunneridae</taxon>
        <taxon>Pentapetalae</taxon>
        <taxon>asterids</taxon>
        <taxon>campanulids</taxon>
        <taxon>Asterales</taxon>
        <taxon>Asteraceae</taxon>
        <taxon>Cichorioideae</taxon>
        <taxon>Cichorieae</taxon>
        <taxon>Cichoriinae</taxon>
        <taxon>Cichorium</taxon>
    </lineage>
</organism>
<comment type="caution">
    <text evidence="1">The sequence shown here is derived from an EMBL/GenBank/DDBJ whole genome shotgun (WGS) entry which is preliminary data.</text>
</comment>
<evidence type="ECO:0000313" key="1">
    <source>
        <dbReference type="EMBL" id="KAI3788593.1"/>
    </source>
</evidence>
<reference evidence="2" key="1">
    <citation type="journal article" date="2022" name="Mol. Ecol. Resour.">
        <title>The genomes of chicory, endive, great burdock and yacon provide insights into Asteraceae palaeo-polyploidization history and plant inulin production.</title>
        <authorList>
            <person name="Fan W."/>
            <person name="Wang S."/>
            <person name="Wang H."/>
            <person name="Wang A."/>
            <person name="Jiang F."/>
            <person name="Liu H."/>
            <person name="Zhao H."/>
            <person name="Xu D."/>
            <person name="Zhang Y."/>
        </authorList>
    </citation>
    <scope>NUCLEOTIDE SEQUENCE [LARGE SCALE GENOMIC DNA]</scope>
    <source>
        <strain evidence="2">cv. Punajuju</strain>
    </source>
</reference>
<reference evidence="1 2" key="2">
    <citation type="journal article" date="2022" name="Mol. Ecol. Resour.">
        <title>The genomes of chicory, endive, great burdock and yacon provide insights into Asteraceae paleo-polyploidization history and plant inulin production.</title>
        <authorList>
            <person name="Fan W."/>
            <person name="Wang S."/>
            <person name="Wang H."/>
            <person name="Wang A."/>
            <person name="Jiang F."/>
            <person name="Liu H."/>
            <person name="Zhao H."/>
            <person name="Xu D."/>
            <person name="Zhang Y."/>
        </authorList>
    </citation>
    <scope>NUCLEOTIDE SEQUENCE [LARGE SCALE GENOMIC DNA]</scope>
    <source>
        <strain evidence="2">cv. Punajuju</strain>
        <tissue evidence="1">Leaves</tissue>
    </source>
</reference>
<name>A0ACB9GZH7_CICIN</name>
<accession>A0ACB9GZH7</accession>
<protein>
    <submittedName>
        <fullName evidence="1">Uncharacterized protein</fullName>
    </submittedName>
</protein>
<dbReference type="Proteomes" id="UP001055811">
    <property type="component" value="Linkage Group LG01"/>
</dbReference>
<dbReference type="EMBL" id="CM042009">
    <property type="protein sequence ID" value="KAI3788593.1"/>
    <property type="molecule type" value="Genomic_DNA"/>
</dbReference>
<keyword evidence="2" id="KW-1185">Reference proteome</keyword>
<proteinExistence type="predicted"/>
<sequence length="208" mass="23914">MISTDQSPVAGNYLVRSKTGRQPLRPIRSPANVHPPSFGNSYQKPNLKPGWIEISVDSNKENPNQNEKRKITSTLQQNPSSICAVTAAPVQIEDFEVSLAEELSAMREKMERLRSDREKTEKMLRDRELMMEMKMKELDQRGEIQKVLEIEVDRLYRLNELRSLCNRILPIKSLREKEHEKIKPDKSQGGRAEETEEEKATNPCGVID</sequence>
<gene>
    <name evidence="1" type="ORF">L2E82_01364</name>
</gene>
<evidence type="ECO:0000313" key="2">
    <source>
        <dbReference type="Proteomes" id="UP001055811"/>
    </source>
</evidence>